<feature type="domain" description="D-isomer specific 2-hydroxyacid dehydrogenase catalytic" evidence="5">
    <location>
        <begin position="19"/>
        <end position="312"/>
    </location>
</feature>
<organism evidence="7 8">
    <name type="scientific">Salinisphaera japonica YTM-1</name>
    <dbReference type="NCBI Taxonomy" id="1209778"/>
    <lineage>
        <taxon>Bacteria</taxon>
        <taxon>Pseudomonadati</taxon>
        <taxon>Pseudomonadota</taxon>
        <taxon>Gammaproteobacteria</taxon>
        <taxon>Salinisphaerales</taxon>
        <taxon>Salinisphaeraceae</taxon>
        <taxon>Salinisphaera</taxon>
    </lineage>
</organism>
<dbReference type="InterPro" id="IPR029753">
    <property type="entry name" value="D-isomer_DH_CS"/>
</dbReference>
<dbReference type="EMBL" id="AYKG01000002">
    <property type="protein sequence ID" value="ROO32339.1"/>
    <property type="molecule type" value="Genomic_DNA"/>
</dbReference>
<evidence type="ECO:0000256" key="2">
    <source>
        <dbReference type="ARBA" id="ARBA00023002"/>
    </source>
</evidence>
<dbReference type="InterPro" id="IPR050418">
    <property type="entry name" value="D-iso_2-hydroxyacid_DH_PdxB"/>
</dbReference>
<dbReference type="PANTHER" id="PTHR43761">
    <property type="entry name" value="D-ISOMER SPECIFIC 2-HYDROXYACID DEHYDROGENASE FAMILY PROTEIN (AFU_ORTHOLOGUE AFUA_1G13630)"/>
    <property type="match status" value="1"/>
</dbReference>
<dbReference type="OrthoDB" id="9805416at2"/>
<keyword evidence="2 4" id="KW-0560">Oxidoreductase</keyword>
<keyword evidence="3" id="KW-0520">NAD</keyword>
<dbReference type="PROSITE" id="PS00671">
    <property type="entry name" value="D_2_HYDROXYACID_DH_3"/>
    <property type="match status" value="1"/>
</dbReference>
<comment type="similarity">
    <text evidence="1 4">Belongs to the D-isomer specific 2-hydroxyacid dehydrogenase family.</text>
</comment>
<dbReference type="EC" id="1.1.1.29" evidence="7"/>
<evidence type="ECO:0000313" key="7">
    <source>
        <dbReference type="EMBL" id="ROO32339.1"/>
    </source>
</evidence>
<dbReference type="InterPro" id="IPR006139">
    <property type="entry name" value="D-isomer_2_OHA_DH_cat_dom"/>
</dbReference>
<evidence type="ECO:0000256" key="1">
    <source>
        <dbReference type="ARBA" id="ARBA00005854"/>
    </source>
</evidence>
<protein>
    <submittedName>
        <fullName evidence="7">Glycerate dehydrogenase</fullName>
        <ecNumber evidence="7">1.1.1.29</ecNumber>
    </submittedName>
</protein>
<sequence length="317" mass="33973">MRGVFLDAGSVGDDLDWQALSAAADEWQTHHNTQADEIAPRIADADIVVTNKVVLDRATIEAADRLKLICVAATGVNNIDLDAAAARDIPVINVTGYATPAVSQHVLAVMLGFATRWADYHRDVMGGAWQRAEFFCRLDHPIEELANKTLVIVGHGELGEAVAKRAAAFDMQIVIAERPGATEVRPGRVAFDEALPQADYMSLHCPLTEATHHLIDADALSRMKTGAYLINTARGPIIDSHALINALRAGEIAGAAVDVLDNEPPRDGHPLIDADLANLIITPHTAWGSRAARQRMLDGVAANIRAFIAGDDSGRVN</sequence>
<evidence type="ECO:0000313" key="8">
    <source>
        <dbReference type="Proteomes" id="UP000285310"/>
    </source>
</evidence>
<name>A0A423Q1G8_9GAMM</name>
<dbReference type="PANTHER" id="PTHR43761:SF1">
    <property type="entry name" value="D-ISOMER SPECIFIC 2-HYDROXYACID DEHYDROGENASE CATALYTIC DOMAIN-CONTAINING PROTEIN-RELATED"/>
    <property type="match status" value="1"/>
</dbReference>
<evidence type="ECO:0000256" key="3">
    <source>
        <dbReference type="ARBA" id="ARBA00023027"/>
    </source>
</evidence>
<evidence type="ECO:0000256" key="4">
    <source>
        <dbReference type="RuleBase" id="RU003719"/>
    </source>
</evidence>
<dbReference type="FunCoup" id="A0A423Q1G8">
    <property type="interactions" value="400"/>
</dbReference>
<evidence type="ECO:0000259" key="5">
    <source>
        <dbReference type="Pfam" id="PF00389"/>
    </source>
</evidence>
<dbReference type="GO" id="GO:0051287">
    <property type="term" value="F:NAD binding"/>
    <property type="evidence" value="ECO:0007669"/>
    <property type="project" value="InterPro"/>
</dbReference>
<dbReference type="SUPFAM" id="SSF51735">
    <property type="entry name" value="NAD(P)-binding Rossmann-fold domains"/>
    <property type="match status" value="1"/>
</dbReference>
<proteinExistence type="inferred from homology"/>
<dbReference type="InParanoid" id="A0A423Q1G8"/>
<dbReference type="InterPro" id="IPR006140">
    <property type="entry name" value="D-isomer_DH_NAD-bd"/>
</dbReference>
<feature type="domain" description="D-isomer specific 2-hydroxyacid dehydrogenase NAD-binding" evidence="6">
    <location>
        <begin position="107"/>
        <end position="286"/>
    </location>
</feature>
<comment type="caution">
    <text evidence="7">The sequence shown here is derived from an EMBL/GenBank/DDBJ whole genome shotgun (WGS) entry which is preliminary data.</text>
</comment>
<keyword evidence="8" id="KW-1185">Reference proteome</keyword>
<dbReference type="CDD" id="cd12162">
    <property type="entry name" value="2-Hacid_dh_4"/>
    <property type="match status" value="1"/>
</dbReference>
<dbReference type="Pfam" id="PF02826">
    <property type="entry name" value="2-Hacid_dh_C"/>
    <property type="match status" value="1"/>
</dbReference>
<dbReference type="RefSeq" id="WP_123656913.1">
    <property type="nucleotide sequence ID" value="NZ_AYKG01000002.1"/>
</dbReference>
<dbReference type="GO" id="GO:0008465">
    <property type="term" value="F:hydroxypyruvate reductase (NADH) activity"/>
    <property type="evidence" value="ECO:0007669"/>
    <property type="project" value="UniProtKB-EC"/>
</dbReference>
<dbReference type="Gene3D" id="3.40.50.720">
    <property type="entry name" value="NAD(P)-binding Rossmann-like Domain"/>
    <property type="match status" value="2"/>
</dbReference>
<reference evidence="7 8" key="1">
    <citation type="submission" date="2013-10" db="EMBL/GenBank/DDBJ databases">
        <title>Salinisphaera japonica YTM-1 Genome Sequencing.</title>
        <authorList>
            <person name="Lai Q."/>
            <person name="Li C."/>
            <person name="Shao Z."/>
        </authorList>
    </citation>
    <scope>NUCLEOTIDE SEQUENCE [LARGE SCALE GENOMIC DNA]</scope>
    <source>
        <strain evidence="7 8">YTM-1</strain>
    </source>
</reference>
<dbReference type="AlphaFoldDB" id="A0A423Q1G8"/>
<gene>
    <name evidence="7" type="ORF">SAJA_01645</name>
</gene>
<accession>A0A423Q1G8</accession>
<dbReference type="SUPFAM" id="SSF52283">
    <property type="entry name" value="Formate/glycerate dehydrogenase catalytic domain-like"/>
    <property type="match status" value="1"/>
</dbReference>
<dbReference type="Proteomes" id="UP000285310">
    <property type="component" value="Unassembled WGS sequence"/>
</dbReference>
<dbReference type="InterPro" id="IPR036291">
    <property type="entry name" value="NAD(P)-bd_dom_sf"/>
</dbReference>
<dbReference type="Pfam" id="PF00389">
    <property type="entry name" value="2-Hacid_dh"/>
    <property type="match status" value="1"/>
</dbReference>
<evidence type="ECO:0000259" key="6">
    <source>
        <dbReference type="Pfam" id="PF02826"/>
    </source>
</evidence>